<evidence type="ECO:0000313" key="1">
    <source>
        <dbReference type="EMBL" id="SNR15586.1"/>
    </source>
</evidence>
<dbReference type="EMBL" id="LT899436">
    <property type="protein sequence ID" value="SNR15586.1"/>
    <property type="molecule type" value="Genomic_DNA"/>
</dbReference>
<accession>A0A238U9B1</accession>
<protein>
    <submittedName>
        <fullName evidence="1">Uncharacterized protein</fullName>
    </submittedName>
</protein>
<dbReference type="KEGG" id="tje:TJEJU_1880"/>
<name>A0A238U9B1_9FLAO</name>
<organism evidence="1 2">
    <name type="scientific">Tenacibaculum jejuense</name>
    <dbReference type="NCBI Taxonomy" id="584609"/>
    <lineage>
        <taxon>Bacteria</taxon>
        <taxon>Pseudomonadati</taxon>
        <taxon>Bacteroidota</taxon>
        <taxon>Flavobacteriia</taxon>
        <taxon>Flavobacteriales</taxon>
        <taxon>Flavobacteriaceae</taxon>
        <taxon>Tenacibaculum</taxon>
    </lineage>
</organism>
<keyword evidence="2" id="KW-1185">Reference proteome</keyword>
<dbReference type="Proteomes" id="UP000215214">
    <property type="component" value="Chromosome TJEJU"/>
</dbReference>
<sequence length="41" mass="4962">MKFELYLIKIIMQSYNTSLSLINTIIKTDNRISVRRFFPRP</sequence>
<gene>
    <name evidence="1" type="ORF">TJEJU_1880</name>
</gene>
<proteinExistence type="predicted"/>
<dbReference type="AlphaFoldDB" id="A0A238U9B1"/>
<evidence type="ECO:0000313" key="2">
    <source>
        <dbReference type="Proteomes" id="UP000215214"/>
    </source>
</evidence>
<reference evidence="1 2" key="1">
    <citation type="submission" date="2017-07" db="EMBL/GenBank/DDBJ databases">
        <authorList>
            <person name="Sun Z.S."/>
            <person name="Albrecht U."/>
            <person name="Echele G."/>
            <person name="Lee C.C."/>
        </authorList>
    </citation>
    <scope>NUCLEOTIDE SEQUENCE [LARGE SCALE GENOMIC DNA]</scope>
    <source>
        <strain evidence="2">type strain: KCTC 22618</strain>
    </source>
</reference>